<accession>A0A067RGY1</accession>
<dbReference type="Proteomes" id="UP000027135">
    <property type="component" value="Unassembled WGS sequence"/>
</dbReference>
<organism evidence="1 2">
    <name type="scientific">Zootermopsis nevadensis</name>
    <name type="common">Dampwood termite</name>
    <dbReference type="NCBI Taxonomy" id="136037"/>
    <lineage>
        <taxon>Eukaryota</taxon>
        <taxon>Metazoa</taxon>
        <taxon>Ecdysozoa</taxon>
        <taxon>Arthropoda</taxon>
        <taxon>Hexapoda</taxon>
        <taxon>Insecta</taxon>
        <taxon>Pterygota</taxon>
        <taxon>Neoptera</taxon>
        <taxon>Polyneoptera</taxon>
        <taxon>Dictyoptera</taxon>
        <taxon>Blattodea</taxon>
        <taxon>Blattoidea</taxon>
        <taxon>Termitoidae</taxon>
        <taxon>Termopsidae</taxon>
        <taxon>Zootermopsis</taxon>
    </lineage>
</organism>
<dbReference type="InParanoid" id="A0A067RGY1"/>
<dbReference type="AlphaFoldDB" id="A0A067RGY1"/>
<sequence>MREESCFELTEPQNRCSPCISDTMYHRSHKKIHQPVDKLQTNAKPLQRRKGYIKYGQAFSGGSKSGWEIHGLQCRIYPEYGSGRFFRNVGNHPQDFMHPGCLREAS</sequence>
<proteinExistence type="predicted"/>
<name>A0A067RGY1_ZOONE</name>
<keyword evidence="2" id="KW-1185">Reference proteome</keyword>
<evidence type="ECO:0000313" key="1">
    <source>
        <dbReference type="EMBL" id="KDR23096.1"/>
    </source>
</evidence>
<protein>
    <submittedName>
        <fullName evidence="1">Uncharacterized protein</fullName>
    </submittedName>
</protein>
<dbReference type="EMBL" id="KK852473">
    <property type="protein sequence ID" value="KDR23096.1"/>
    <property type="molecule type" value="Genomic_DNA"/>
</dbReference>
<gene>
    <name evidence="1" type="ORF">L798_15177</name>
</gene>
<evidence type="ECO:0000313" key="2">
    <source>
        <dbReference type="Proteomes" id="UP000027135"/>
    </source>
</evidence>
<reference evidence="1 2" key="1">
    <citation type="journal article" date="2014" name="Nat. Commun.">
        <title>Molecular traces of alternative social organization in a termite genome.</title>
        <authorList>
            <person name="Terrapon N."/>
            <person name="Li C."/>
            <person name="Robertson H.M."/>
            <person name="Ji L."/>
            <person name="Meng X."/>
            <person name="Booth W."/>
            <person name="Chen Z."/>
            <person name="Childers C.P."/>
            <person name="Glastad K.M."/>
            <person name="Gokhale K."/>
            <person name="Gowin J."/>
            <person name="Gronenberg W."/>
            <person name="Hermansen R.A."/>
            <person name="Hu H."/>
            <person name="Hunt B.G."/>
            <person name="Huylmans A.K."/>
            <person name="Khalil S.M."/>
            <person name="Mitchell R.D."/>
            <person name="Munoz-Torres M.C."/>
            <person name="Mustard J.A."/>
            <person name="Pan H."/>
            <person name="Reese J.T."/>
            <person name="Scharf M.E."/>
            <person name="Sun F."/>
            <person name="Vogel H."/>
            <person name="Xiao J."/>
            <person name="Yang W."/>
            <person name="Yang Z."/>
            <person name="Yang Z."/>
            <person name="Zhou J."/>
            <person name="Zhu J."/>
            <person name="Brent C.S."/>
            <person name="Elsik C.G."/>
            <person name="Goodisman M.A."/>
            <person name="Liberles D.A."/>
            <person name="Roe R.M."/>
            <person name="Vargo E.L."/>
            <person name="Vilcinskas A."/>
            <person name="Wang J."/>
            <person name="Bornberg-Bauer E."/>
            <person name="Korb J."/>
            <person name="Zhang G."/>
            <person name="Liebig J."/>
        </authorList>
    </citation>
    <scope>NUCLEOTIDE SEQUENCE [LARGE SCALE GENOMIC DNA]</scope>
    <source>
        <tissue evidence="1">Whole organism</tissue>
    </source>
</reference>